<dbReference type="Proteomes" id="UP000199701">
    <property type="component" value="Unassembled WGS sequence"/>
</dbReference>
<dbReference type="RefSeq" id="WP_092455098.1">
    <property type="nucleotide sequence ID" value="NZ_FOJI01000011.1"/>
</dbReference>
<name>A0A1I0R1Y9_9FIRM</name>
<dbReference type="EMBL" id="FOJI01000011">
    <property type="protein sequence ID" value="SEW34501.1"/>
    <property type="molecule type" value="Genomic_DNA"/>
</dbReference>
<feature type="transmembrane region" description="Helical" evidence="1">
    <location>
        <begin position="214"/>
        <end position="247"/>
    </location>
</feature>
<dbReference type="Pfam" id="PF03009">
    <property type="entry name" value="GDPD"/>
    <property type="match status" value="1"/>
</dbReference>
<keyword evidence="1" id="KW-1133">Transmembrane helix</keyword>
<feature type="transmembrane region" description="Helical" evidence="1">
    <location>
        <begin position="20"/>
        <end position="46"/>
    </location>
</feature>
<dbReference type="AlphaFoldDB" id="A0A1I0R1Y9"/>
<evidence type="ECO:0000313" key="4">
    <source>
        <dbReference type="Proteomes" id="UP000199701"/>
    </source>
</evidence>
<dbReference type="Gene3D" id="3.20.20.190">
    <property type="entry name" value="Phosphatidylinositol (PI) phosphodiesterase"/>
    <property type="match status" value="1"/>
</dbReference>
<reference evidence="3 4" key="1">
    <citation type="submission" date="2016-10" db="EMBL/GenBank/DDBJ databases">
        <authorList>
            <person name="de Groot N.N."/>
        </authorList>
    </citation>
    <scope>NUCLEOTIDE SEQUENCE [LARGE SCALE GENOMIC DNA]</scope>
    <source>
        <strain evidence="3 4">DSM 9179</strain>
    </source>
</reference>
<dbReference type="InterPro" id="IPR030395">
    <property type="entry name" value="GP_PDE_dom"/>
</dbReference>
<sequence>MGRFFREDWKLLKKGGRNMFLFEISYKMIAVAVVYPLVILLMNFAIKMVGVRYLTNEYIIKVITNPIVIFALVCSFLTIAVYSLYEMIFISSCYEFKKKRHRVSLVQTAHMSWKIFSKVFKFKNWILIPFTLISLLAINIVAILNLIVSGTTNNLWASYVMKCSWKSWVIIIFVSLLIYIPSILGCFAVNIFMLEDENFKVCYKKSFQIVKKNIFRIFGTIVIYNIAIVFVIILLYAILSVILIAGVRILDMAYIGSAVYLSALRIFRNGVKMFLVFISVPASYTVICRLYYKICKENKHNRLPNVLVEKKPKRNRIVLVILVVMAITLNITYVVMAFNKNPFDKVAILSDIKITAHRGSSLKAPENTLAAFEKAIEDMADYIELDVQQTKDGAIIVMHDPNVYRTTGVNNFVWEMTLQQVKELDAGSFFSQEYTGEKVPTLNEVIKLVKGKAKLNIEIKPSGHDSDLAESVVKIIEDNNFSQDCIVTSFDYGTLKKVKEINKDIEVGYILSVAYGNFYNMDDVDFFSVNASFLSKITVDAIHNAGKQVHAWTVDNTVSIKNLANKGVDNIITDVPIAAKEVIYSRNTSETLINMIKYVFSN</sequence>
<dbReference type="PANTHER" id="PTHR46211:SF8">
    <property type="entry name" value="PHOSPHODIESTERASE"/>
    <property type="match status" value="1"/>
</dbReference>
<dbReference type="PROSITE" id="PS51704">
    <property type="entry name" value="GP_PDE"/>
    <property type="match status" value="1"/>
</dbReference>
<gene>
    <name evidence="3" type="ORF">SAMN05421659_11174</name>
</gene>
<dbReference type="STRING" id="99656.SAMN05421659_11174"/>
<feature type="transmembrane region" description="Helical" evidence="1">
    <location>
        <begin position="168"/>
        <end position="193"/>
    </location>
</feature>
<feature type="domain" description="GP-PDE" evidence="2">
    <location>
        <begin position="352"/>
        <end position="583"/>
    </location>
</feature>
<proteinExistence type="predicted"/>
<accession>A0A1I0R1Y9</accession>
<dbReference type="OrthoDB" id="384721at2"/>
<evidence type="ECO:0000259" key="2">
    <source>
        <dbReference type="PROSITE" id="PS51704"/>
    </source>
</evidence>
<keyword evidence="1" id="KW-0472">Membrane</keyword>
<feature type="transmembrane region" description="Helical" evidence="1">
    <location>
        <begin position="125"/>
        <end position="148"/>
    </location>
</feature>
<feature type="transmembrane region" description="Helical" evidence="1">
    <location>
        <begin position="66"/>
        <end position="90"/>
    </location>
</feature>
<dbReference type="SUPFAM" id="SSF51695">
    <property type="entry name" value="PLC-like phosphodiesterases"/>
    <property type="match status" value="1"/>
</dbReference>
<organism evidence="3 4">
    <name type="scientific">[Clostridium] fimetarium</name>
    <dbReference type="NCBI Taxonomy" id="99656"/>
    <lineage>
        <taxon>Bacteria</taxon>
        <taxon>Bacillati</taxon>
        <taxon>Bacillota</taxon>
        <taxon>Clostridia</taxon>
        <taxon>Lachnospirales</taxon>
        <taxon>Lachnospiraceae</taxon>
    </lineage>
</organism>
<evidence type="ECO:0000256" key="1">
    <source>
        <dbReference type="SAM" id="Phobius"/>
    </source>
</evidence>
<dbReference type="InterPro" id="IPR018476">
    <property type="entry name" value="GlyceroP-diester-Pdiesterase_M"/>
</dbReference>
<feature type="transmembrane region" description="Helical" evidence="1">
    <location>
        <begin position="317"/>
        <end position="338"/>
    </location>
</feature>
<dbReference type="InterPro" id="IPR017946">
    <property type="entry name" value="PLC-like_Pdiesterase_TIM-brl"/>
</dbReference>
<keyword evidence="1" id="KW-0812">Transmembrane</keyword>
<protein>
    <submittedName>
        <fullName evidence="3">Glycerophosphoryl diester phosphodiesterase</fullName>
    </submittedName>
</protein>
<dbReference type="CDD" id="cd08579">
    <property type="entry name" value="GDPD_memb_like"/>
    <property type="match status" value="1"/>
</dbReference>
<feature type="transmembrane region" description="Helical" evidence="1">
    <location>
        <begin position="273"/>
        <end position="292"/>
    </location>
</feature>
<keyword evidence="4" id="KW-1185">Reference proteome</keyword>
<dbReference type="PANTHER" id="PTHR46211">
    <property type="entry name" value="GLYCEROPHOSPHORYL DIESTER PHOSPHODIESTERASE"/>
    <property type="match status" value="1"/>
</dbReference>
<dbReference type="GO" id="GO:0008081">
    <property type="term" value="F:phosphoric diester hydrolase activity"/>
    <property type="evidence" value="ECO:0007669"/>
    <property type="project" value="InterPro"/>
</dbReference>
<evidence type="ECO:0000313" key="3">
    <source>
        <dbReference type="EMBL" id="SEW34501.1"/>
    </source>
</evidence>
<dbReference type="Pfam" id="PF10110">
    <property type="entry name" value="GPDPase_memb"/>
    <property type="match status" value="1"/>
</dbReference>
<dbReference type="GO" id="GO:0006629">
    <property type="term" value="P:lipid metabolic process"/>
    <property type="evidence" value="ECO:0007669"/>
    <property type="project" value="InterPro"/>
</dbReference>